<proteinExistence type="predicted"/>
<dbReference type="AlphaFoldDB" id="A0A8J2IQD5"/>
<name>A0A8J2IQD5_9PLEO</name>
<evidence type="ECO:0000256" key="1">
    <source>
        <dbReference type="SAM" id="MobiDB-lite"/>
    </source>
</evidence>
<feature type="chain" id="PRO_5035320364" evidence="2">
    <location>
        <begin position="27"/>
        <end position="242"/>
    </location>
</feature>
<dbReference type="EMBL" id="CAJRGZ010000042">
    <property type="protein sequence ID" value="CAG5190244.1"/>
    <property type="molecule type" value="Genomic_DNA"/>
</dbReference>
<evidence type="ECO:0000313" key="3">
    <source>
        <dbReference type="EMBL" id="CAG5190244.1"/>
    </source>
</evidence>
<protein>
    <submittedName>
        <fullName evidence="3">Uncharacterized protein</fullName>
    </submittedName>
</protein>
<evidence type="ECO:0000313" key="4">
    <source>
        <dbReference type="Proteomes" id="UP000676310"/>
    </source>
</evidence>
<feature type="compositionally biased region" description="Basic and acidic residues" evidence="1">
    <location>
        <begin position="91"/>
        <end position="102"/>
    </location>
</feature>
<dbReference type="RefSeq" id="XP_043175742.1">
    <property type="nucleotide sequence ID" value="XM_043319807.1"/>
</dbReference>
<dbReference type="Proteomes" id="UP000676310">
    <property type="component" value="Unassembled WGS sequence"/>
</dbReference>
<dbReference type="PANTHER" id="PTHR34144">
    <property type="entry name" value="CHROMOSOME 8, WHOLE GENOME SHOTGUN SEQUENCE"/>
    <property type="match status" value="1"/>
</dbReference>
<feature type="region of interest" description="Disordered" evidence="1">
    <location>
        <begin position="79"/>
        <end position="106"/>
    </location>
</feature>
<accession>A0A8J2IQD5</accession>
<evidence type="ECO:0000256" key="2">
    <source>
        <dbReference type="SAM" id="SignalP"/>
    </source>
</evidence>
<comment type="caution">
    <text evidence="3">The sequence shown here is derived from an EMBL/GenBank/DDBJ whole genome shotgun (WGS) entry which is preliminary data.</text>
</comment>
<dbReference type="Pfam" id="PF11735">
    <property type="entry name" value="CAP59_mtransfer"/>
    <property type="match status" value="1"/>
</dbReference>
<dbReference type="PANTHER" id="PTHR34144:SF5">
    <property type="entry name" value="ALPHA-1,3-MANNOSYLTRANSFERASE CMT1"/>
    <property type="match status" value="1"/>
</dbReference>
<sequence length="242" mass="27069">MATQGSIRALLQAIVLLFLLTLFTLAAHLLQHWCGISRERPPPPSTRRSARLPCSILWLAARNGAWRCVCGHPNGPNPDDASGRFQHHAPHRDTSASDHEPGGSRIPASCVPATEPRPLCLPEAFVLDLVLRPEQYNPNNTVIFSNDAALCMEDLLELIHQRTLQGADQTCAMDWTYVGDHPTFYDVWIARGMTGDPFFEIPASGSGDRAWDLFWNDRNAKARWASWKPFQVFAWGTATTRR</sequence>
<organism evidence="3 4">
    <name type="scientific">Alternaria atra</name>
    <dbReference type="NCBI Taxonomy" id="119953"/>
    <lineage>
        <taxon>Eukaryota</taxon>
        <taxon>Fungi</taxon>
        <taxon>Dikarya</taxon>
        <taxon>Ascomycota</taxon>
        <taxon>Pezizomycotina</taxon>
        <taxon>Dothideomycetes</taxon>
        <taxon>Pleosporomycetidae</taxon>
        <taxon>Pleosporales</taxon>
        <taxon>Pleosporineae</taxon>
        <taxon>Pleosporaceae</taxon>
        <taxon>Alternaria</taxon>
        <taxon>Alternaria sect. Ulocladioides</taxon>
    </lineage>
</organism>
<dbReference type="OrthoDB" id="262547at2759"/>
<feature type="signal peptide" evidence="2">
    <location>
        <begin position="1"/>
        <end position="26"/>
    </location>
</feature>
<keyword evidence="2" id="KW-0732">Signal</keyword>
<reference evidence="3" key="1">
    <citation type="submission" date="2021-05" db="EMBL/GenBank/DDBJ databases">
        <authorList>
            <person name="Stam R."/>
        </authorList>
    </citation>
    <scope>NUCLEOTIDE SEQUENCE</scope>
    <source>
        <strain evidence="3">CS162</strain>
    </source>
</reference>
<gene>
    <name evidence="3" type="ORF">ALTATR162_LOCUS12161</name>
</gene>
<dbReference type="GeneID" id="67012514"/>
<keyword evidence="4" id="KW-1185">Reference proteome</keyword>
<dbReference type="InterPro" id="IPR021047">
    <property type="entry name" value="Mannosyltransferase_CMT1"/>
</dbReference>